<sequence length="88" mass="9744">MGKRIQITHISILLFLIIFTSCDEHHHHHVNCARHTQFLKVKPQSNNNHDSPNPNFLGFLPKGVPIPPSGPSQRHNAIGLDASGARSP</sequence>
<evidence type="ECO:0000256" key="5">
    <source>
        <dbReference type="SAM" id="SignalP"/>
    </source>
</evidence>
<dbReference type="AlphaFoldDB" id="A0A022PN04"/>
<dbReference type="Proteomes" id="UP000030748">
    <property type="component" value="Unassembled WGS sequence"/>
</dbReference>
<keyword evidence="3 5" id="KW-0732">Signal</keyword>
<keyword evidence="7" id="KW-1185">Reference proteome</keyword>
<feature type="signal peptide" evidence="5">
    <location>
        <begin position="1"/>
        <end position="22"/>
    </location>
</feature>
<dbReference type="PANTHER" id="PTHR33599">
    <property type="entry name" value="PROTEIN IDA-LIKE 5"/>
    <property type="match status" value="1"/>
</dbReference>
<gene>
    <name evidence="6" type="ORF">MIMGU_mgv1a021542mg</name>
</gene>
<evidence type="ECO:0000256" key="3">
    <source>
        <dbReference type="ARBA" id="ARBA00022729"/>
    </source>
</evidence>
<evidence type="ECO:0000256" key="1">
    <source>
        <dbReference type="ARBA" id="ARBA00004239"/>
    </source>
</evidence>
<proteinExistence type="predicted"/>
<dbReference type="eggNOG" id="ENOG502R6NY">
    <property type="taxonomic scope" value="Eukaryota"/>
</dbReference>
<reference evidence="6 7" key="1">
    <citation type="journal article" date="2013" name="Proc. Natl. Acad. Sci. U.S.A.">
        <title>Fine-scale variation in meiotic recombination in Mimulus inferred from population shotgun sequencing.</title>
        <authorList>
            <person name="Hellsten U."/>
            <person name="Wright K.M."/>
            <person name="Jenkins J."/>
            <person name="Shu S."/>
            <person name="Yuan Y."/>
            <person name="Wessler S.R."/>
            <person name="Schmutz J."/>
            <person name="Willis J.H."/>
            <person name="Rokhsar D.S."/>
        </authorList>
    </citation>
    <scope>NUCLEOTIDE SEQUENCE [LARGE SCALE GENOMIC DNA]</scope>
    <source>
        <strain evidence="7">cv. DUN x IM62</strain>
    </source>
</reference>
<protein>
    <submittedName>
        <fullName evidence="6">Uncharacterized protein</fullName>
    </submittedName>
</protein>
<dbReference type="GO" id="GO:0010227">
    <property type="term" value="P:floral organ abscission"/>
    <property type="evidence" value="ECO:0007669"/>
    <property type="project" value="InterPro"/>
</dbReference>
<feature type="compositionally biased region" description="Polar residues" evidence="4">
    <location>
        <begin position="43"/>
        <end position="54"/>
    </location>
</feature>
<dbReference type="PROSITE" id="PS51257">
    <property type="entry name" value="PROKAR_LIPOPROTEIN"/>
    <property type="match status" value="1"/>
</dbReference>
<dbReference type="KEGG" id="egt:105950706"/>
<evidence type="ECO:0000313" key="7">
    <source>
        <dbReference type="Proteomes" id="UP000030748"/>
    </source>
</evidence>
<name>A0A022PN04_ERYGU</name>
<dbReference type="OrthoDB" id="1935957at2759"/>
<dbReference type="GO" id="GO:0005576">
    <property type="term" value="C:extracellular region"/>
    <property type="evidence" value="ECO:0007669"/>
    <property type="project" value="UniProtKB-SubCell"/>
</dbReference>
<dbReference type="EMBL" id="KI632373">
    <property type="protein sequence ID" value="EYU17467.1"/>
    <property type="molecule type" value="Genomic_DNA"/>
</dbReference>
<dbReference type="InterPro" id="IPR039639">
    <property type="entry name" value="IDA-like"/>
</dbReference>
<accession>A0A022PN04</accession>
<feature type="region of interest" description="Disordered" evidence="4">
    <location>
        <begin position="43"/>
        <end position="88"/>
    </location>
</feature>
<feature type="chain" id="PRO_5001503326" evidence="5">
    <location>
        <begin position="23"/>
        <end position="88"/>
    </location>
</feature>
<dbReference type="PhylomeDB" id="A0A022PN04"/>
<comment type="subcellular location">
    <subcellularLocation>
        <location evidence="1">Secreted</location>
        <location evidence="1">Extracellular space</location>
    </subcellularLocation>
</comment>
<evidence type="ECO:0000256" key="4">
    <source>
        <dbReference type="SAM" id="MobiDB-lite"/>
    </source>
</evidence>
<evidence type="ECO:0000256" key="2">
    <source>
        <dbReference type="ARBA" id="ARBA00022525"/>
    </source>
</evidence>
<keyword evidence="2" id="KW-0964">Secreted</keyword>
<organism evidence="6 7">
    <name type="scientific">Erythranthe guttata</name>
    <name type="common">Yellow monkey flower</name>
    <name type="synonym">Mimulus guttatus</name>
    <dbReference type="NCBI Taxonomy" id="4155"/>
    <lineage>
        <taxon>Eukaryota</taxon>
        <taxon>Viridiplantae</taxon>
        <taxon>Streptophyta</taxon>
        <taxon>Embryophyta</taxon>
        <taxon>Tracheophyta</taxon>
        <taxon>Spermatophyta</taxon>
        <taxon>Magnoliopsida</taxon>
        <taxon>eudicotyledons</taxon>
        <taxon>Gunneridae</taxon>
        <taxon>Pentapetalae</taxon>
        <taxon>asterids</taxon>
        <taxon>lamiids</taxon>
        <taxon>Lamiales</taxon>
        <taxon>Phrymaceae</taxon>
        <taxon>Erythranthe</taxon>
    </lineage>
</organism>
<dbReference type="PANTHER" id="PTHR33599:SF20">
    <property type="entry name" value="PROTEIN IDA"/>
    <property type="match status" value="1"/>
</dbReference>
<evidence type="ECO:0000313" key="6">
    <source>
        <dbReference type="EMBL" id="EYU17467.1"/>
    </source>
</evidence>